<evidence type="ECO:0000313" key="3">
    <source>
        <dbReference type="EMBL" id="MFC7328268.1"/>
    </source>
</evidence>
<comment type="similarity">
    <text evidence="1">Belongs to the UPF0065 (bug) family.</text>
</comment>
<name>A0ABW2KFY0_9ACTN</name>
<accession>A0ABW2KFY0</accession>
<dbReference type="RefSeq" id="WP_379870915.1">
    <property type="nucleotide sequence ID" value="NZ_JBHTBH010000004.1"/>
</dbReference>
<reference evidence="4" key="1">
    <citation type="journal article" date="2019" name="Int. J. Syst. Evol. Microbiol.">
        <title>The Global Catalogue of Microorganisms (GCM) 10K type strain sequencing project: providing services to taxonomists for standard genome sequencing and annotation.</title>
        <authorList>
            <consortium name="The Broad Institute Genomics Platform"/>
            <consortium name="The Broad Institute Genome Sequencing Center for Infectious Disease"/>
            <person name="Wu L."/>
            <person name="Ma J."/>
        </authorList>
    </citation>
    <scope>NUCLEOTIDE SEQUENCE [LARGE SCALE GENOMIC DNA]</scope>
    <source>
        <strain evidence="4">CGMCC 4.7382</strain>
    </source>
</reference>
<feature type="region of interest" description="Disordered" evidence="2">
    <location>
        <begin position="1"/>
        <end position="21"/>
    </location>
</feature>
<dbReference type="Proteomes" id="UP001596540">
    <property type="component" value="Unassembled WGS sequence"/>
</dbReference>
<gene>
    <name evidence="3" type="ORF">ACFQRF_10990</name>
</gene>
<dbReference type="InterPro" id="IPR005064">
    <property type="entry name" value="BUG"/>
</dbReference>
<evidence type="ECO:0000256" key="1">
    <source>
        <dbReference type="ARBA" id="ARBA00006987"/>
    </source>
</evidence>
<evidence type="ECO:0000256" key="2">
    <source>
        <dbReference type="SAM" id="MobiDB-lite"/>
    </source>
</evidence>
<proteinExistence type="inferred from homology"/>
<dbReference type="PANTHER" id="PTHR42928">
    <property type="entry name" value="TRICARBOXYLATE-BINDING PROTEIN"/>
    <property type="match status" value="1"/>
</dbReference>
<dbReference type="EMBL" id="JBHTBH010000004">
    <property type="protein sequence ID" value="MFC7328268.1"/>
    <property type="molecule type" value="Genomic_DNA"/>
</dbReference>
<dbReference type="Gene3D" id="3.40.190.10">
    <property type="entry name" value="Periplasmic binding protein-like II"/>
    <property type="match status" value="1"/>
</dbReference>
<dbReference type="Gene3D" id="3.40.190.150">
    <property type="entry name" value="Bordetella uptake gene, domain 1"/>
    <property type="match status" value="1"/>
</dbReference>
<organism evidence="3 4">
    <name type="scientific">Marinactinospora rubrisoli</name>
    <dbReference type="NCBI Taxonomy" id="2715399"/>
    <lineage>
        <taxon>Bacteria</taxon>
        <taxon>Bacillati</taxon>
        <taxon>Actinomycetota</taxon>
        <taxon>Actinomycetes</taxon>
        <taxon>Streptosporangiales</taxon>
        <taxon>Nocardiopsidaceae</taxon>
        <taxon>Marinactinospora</taxon>
    </lineage>
</organism>
<evidence type="ECO:0000313" key="4">
    <source>
        <dbReference type="Proteomes" id="UP001596540"/>
    </source>
</evidence>
<keyword evidence="4" id="KW-1185">Reference proteome</keyword>
<comment type="caution">
    <text evidence="3">The sequence shown here is derived from an EMBL/GenBank/DDBJ whole genome shotgun (WGS) entry which is preliminary data.</text>
</comment>
<dbReference type="PANTHER" id="PTHR42928:SF5">
    <property type="entry name" value="BLR1237 PROTEIN"/>
    <property type="match status" value="1"/>
</dbReference>
<sequence>MSDVLDRHPVQAPADPPPPKPRTAFAVMGGFSVLAVVAALAGGELFGGRVATVDGDFSDATVEVVIPLAEGGGTDTWARFVGQELLRTVPGEPGFAPVNDGGGEGITATNDFARSAPADGTEVLVSTATTVVPWVLGRSEVDYDFTRLTPVVVNGTGGAIYGRAGAGLDGVEDLMERGQPLRFGGISPTGLDLTTMVAFDLLDVDVTAIFGFEGRGPVNLALQRGEIDLDYQTTSAWGPAVQPLLDDGTAVPLMSLGQLDENGDVVRDPNFPDLATVPEVYEQLHGSAPDGPAFDAYRTMLGLTYTYQKAMWVPGDTPEPAVAALRGAAHELGADPGFQRDAAEVLGGYPLEAGEDLPQRTRDAYEVEPDVRDYLLALLASDYQVDLGEG</sequence>
<protein>
    <recommendedName>
        <fullName evidence="5">Tripartite-type tricarboxylate transporter, receptor component TctC</fullName>
    </recommendedName>
</protein>
<evidence type="ECO:0008006" key="5">
    <source>
        <dbReference type="Google" id="ProtNLM"/>
    </source>
</evidence>
<dbReference type="InterPro" id="IPR042100">
    <property type="entry name" value="Bug_dom1"/>
</dbReference>